<dbReference type="EMBL" id="GGEC01069646">
    <property type="protein sequence ID" value="MBX50130.1"/>
    <property type="molecule type" value="Transcribed_RNA"/>
</dbReference>
<sequence>MLRVANSTPMVDLDSRLNSFLVNRDNRFDFPTPESPINTTLNK</sequence>
<reference evidence="1" key="1">
    <citation type="submission" date="2018-02" db="EMBL/GenBank/DDBJ databases">
        <title>Rhizophora mucronata_Transcriptome.</title>
        <authorList>
            <person name="Meera S.P."/>
            <person name="Sreeshan A."/>
            <person name="Augustine A."/>
        </authorList>
    </citation>
    <scope>NUCLEOTIDE SEQUENCE</scope>
    <source>
        <tissue evidence="1">Leaf</tissue>
    </source>
</reference>
<proteinExistence type="predicted"/>
<accession>A0A2P2P5W8</accession>
<protein>
    <submittedName>
        <fullName evidence="1">Uncharacterized protein</fullName>
    </submittedName>
</protein>
<dbReference type="AlphaFoldDB" id="A0A2P2P5W8"/>
<organism evidence="1">
    <name type="scientific">Rhizophora mucronata</name>
    <name type="common">Asiatic mangrove</name>
    <dbReference type="NCBI Taxonomy" id="61149"/>
    <lineage>
        <taxon>Eukaryota</taxon>
        <taxon>Viridiplantae</taxon>
        <taxon>Streptophyta</taxon>
        <taxon>Embryophyta</taxon>
        <taxon>Tracheophyta</taxon>
        <taxon>Spermatophyta</taxon>
        <taxon>Magnoliopsida</taxon>
        <taxon>eudicotyledons</taxon>
        <taxon>Gunneridae</taxon>
        <taxon>Pentapetalae</taxon>
        <taxon>rosids</taxon>
        <taxon>fabids</taxon>
        <taxon>Malpighiales</taxon>
        <taxon>Rhizophoraceae</taxon>
        <taxon>Rhizophora</taxon>
    </lineage>
</organism>
<name>A0A2P2P5W8_RHIMU</name>
<evidence type="ECO:0000313" key="1">
    <source>
        <dbReference type="EMBL" id="MBX50130.1"/>
    </source>
</evidence>